<evidence type="ECO:0000313" key="16">
    <source>
        <dbReference type="Proteomes" id="UP001372338"/>
    </source>
</evidence>
<comment type="caution">
    <text evidence="15">The sequence shown here is derived from an EMBL/GenBank/DDBJ whole genome shotgun (WGS) entry which is preliminary data.</text>
</comment>
<evidence type="ECO:0000256" key="7">
    <source>
        <dbReference type="ARBA" id="ARBA00050902"/>
    </source>
</evidence>
<evidence type="ECO:0000256" key="6">
    <source>
        <dbReference type="ARBA" id="ARBA00050806"/>
    </source>
</evidence>
<evidence type="ECO:0000256" key="5">
    <source>
        <dbReference type="ARBA" id="ARBA00023295"/>
    </source>
</evidence>
<evidence type="ECO:0000259" key="14">
    <source>
        <dbReference type="Pfam" id="PF01156"/>
    </source>
</evidence>
<feature type="compositionally biased region" description="Low complexity" evidence="13">
    <location>
        <begin position="1"/>
        <end position="11"/>
    </location>
</feature>
<dbReference type="FunFam" id="3.90.245.10:FF:000004">
    <property type="entry name" value="Probable uridine nucleosidase 1"/>
    <property type="match status" value="1"/>
</dbReference>
<feature type="region of interest" description="Disordered" evidence="13">
    <location>
        <begin position="1"/>
        <end position="20"/>
    </location>
</feature>
<dbReference type="CDD" id="cd02650">
    <property type="entry name" value="nuc_hydro_CaPnhB"/>
    <property type="match status" value="1"/>
</dbReference>
<evidence type="ECO:0000256" key="4">
    <source>
        <dbReference type="ARBA" id="ARBA00022801"/>
    </source>
</evidence>
<dbReference type="EC" id="3.2.2.3" evidence="10"/>
<organism evidence="15 16">
    <name type="scientific">Crotalaria pallida</name>
    <name type="common">Smooth rattlebox</name>
    <name type="synonym">Crotalaria striata</name>
    <dbReference type="NCBI Taxonomy" id="3830"/>
    <lineage>
        <taxon>Eukaryota</taxon>
        <taxon>Viridiplantae</taxon>
        <taxon>Streptophyta</taxon>
        <taxon>Embryophyta</taxon>
        <taxon>Tracheophyta</taxon>
        <taxon>Spermatophyta</taxon>
        <taxon>Magnoliopsida</taxon>
        <taxon>eudicotyledons</taxon>
        <taxon>Gunneridae</taxon>
        <taxon>Pentapetalae</taxon>
        <taxon>rosids</taxon>
        <taxon>fabids</taxon>
        <taxon>Fabales</taxon>
        <taxon>Fabaceae</taxon>
        <taxon>Papilionoideae</taxon>
        <taxon>50 kb inversion clade</taxon>
        <taxon>genistoids sensu lato</taxon>
        <taxon>core genistoids</taxon>
        <taxon>Crotalarieae</taxon>
        <taxon>Crotalaria</taxon>
    </lineage>
</organism>
<evidence type="ECO:0000256" key="1">
    <source>
        <dbReference type="ARBA" id="ARBA00004496"/>
    </source>
</evidence>
<dbReference type="EC" id="3.2.2.2" evidence="9"/>
<keyword evidence="4" id="KW-0378">Hydrolase</keyword>
<protein>
    <recommendedName>
        <fullName evidence="12">Inosine nucleosidase</fullName>
        <ecNumber evidence="9">3.2.2.2</ecNumber>
        <ecNumber evidence="10">3.2.2.3</ecNumber>
    </recommendedName>
    <alternativeName>
        <fullName evidence="11">Xanthosine nucleosidase</fullName>
    </alternativeName>
</protein>
<feature type="domain" description="Inosine/uridine-preferring nucleoside hydrolase" evidence="14">
    <location>
        <begin position="28"/>
        <end position="330"/>
    </location>
</feature>
<dbReference type="InterPro" id="IPR036452">
    <property type="entry name" value="Ribo_hydro-like"/>
</dbReference>
<dbReference type="PANTHER" id="PTHR12304">
    <property type="entry name" value="INOSINE-URIDINE PREFERRING NUCLEOSIDE HYDROLASE"/>
    <property type="match status" value="1"/>
</dbReference>
<evidence type="ECO:0000256" key="12">
    <source>
        <dbReference type="ARBA" id="ARBA00081651"/>
    </source>
</evidence>
<dbReference type="GO" id="GO:0047724">
    <property type="term" value="F:inosine nucleosidase activity"/>
    <property type="evidence" value="ECO:0007669"/>
    <property type="project" value="UniProtKB-EC"/>
</dbReference>
<dbReference type="GO" id="GO:0045437">
    <property type="term" value="F:uridine nucleosidase activity"/>
    <property type="evidence" value="ECO:0007669"/>
    <property type="project" value="UniProtKB-EC"/>
</dbReference>
<dbReference type="EMBL" id="JAYWIO010000008">
    <property type="protein sequence ID" value="KAK7244928.1"/>
    <property type="molecule type" value="Genomic_DNA"/>
</dbReference>
<dbReference type="Pfam" id="PF01156">
    <property type="entry name" value="IU_nuc_hydro"/>
    <property type="match status" value="1"/>
</dbReference>
<evidence type="ECO:0000256" key="8">
    <source>
        <dbReference type="ARBA" id="ARBA00051638"/>
    </source>
</evidence>
<dbReference type="GO" id="GO:0005829">
    <property type="term" value="C:cytosol"/>
    <property type="evidence" value="ECO:0007669"/>
    <property type="project" value="TreeGrafter"/>
</dbReference>
<sequence length="340" mass="36706">MATEHNNNNSNGVDRNGRLGTSVTPEKLIIDTDPGIDDSMAIMMAFQSPDVEILGLTSIFGNADTKDATRNALLLCEIAGRQHIPVAEGSHEPLKGGKPRIADFVHGKDGLGNIFLNPPKANKIEKSASEFLVEKVSEYPGEVSVLALGPLTNIALAIKRDSSFASKVKRIVVLGGAFFALGNVNPAAEANIHGDPEAADIVFTSGANIVVVGINITTQVQFTDADLLQLKESKGKYAPLLSDMCKFYRDWHVKSDGVYGIFLHDPVSFVAVVCPDLFTYKKGVVRVETQGLCVGHTLMDQGLKKWNGSNPWTGYSPISVAWTVNVEGVLDYVRKLLMKP</sequence>
<comment type="catalytic activity">
    <reaction evidence="7">
        <text>inosine + H2O = hypoxanthine + D-ribose</text>
        <dbReference type="Rhea" id="RHEA:16657"/>
        <dbReference type="ChEBI" id="CHEBI:15377"/>
        <dbReference type="ChEBI" id="CHEBI:17368"/>
        <dbReference type="ChEBI" id="CHEBI:17596"/>
        <dbReference type="ChEBI" id="CHEBI:47013"/>
        <dbReference type="EC" id="3.2.2.2"/>
    </reaction>
</comment>
<keyword evidence="16" id="KW-1185">Reference proteome</keyword>
<gene>
    <name evidence="15" type="ORF">RIF29_39757</name>
</gene>
<dbReference type="SUPFAM" id="SSF53590">
    <property type="entry name" value="Nucleoside hydrolase"/>
    <property type="match status" value="1"/>
</dbReference>
<proteinExistence type="inferred from homology"/>
<dbReference type="Proteomes" id="UP001372338">
    <property type="component" value="Unassembled WGS sequence"/>
</dbReference>
<comment type="catalytic activity">
    <reaction evidence="6">
        <text>xanthosine + H2O = D-ribose + xanthine</text>
        <dbReference type="Rhea" id="RHEA:27994"/>
        <dbReference type="ChEBI" id="CHEBI:15377"/>
        <dbReference type="ChEBI" id="CHEBI:17712"/>
        <dbReference type="ChEBI" id="CHEBI:18107"/>
        <dbReference type="ChEBI" id="CHEBI:47013"/>
    </reaction>
</comment>
<comment type="catalytic activity">
    <reaction evidence="8">
        <text>uridine + H2O = D-ribose + uracil</text>
        <dbReference type="Rhea" id="RHEA:15577"/>
        <dbReference type="ChEBI" id="CHEBI:15377"/>
        <dbReference type="ChEBI" id="CHEBI:16704"/>
        <dbReference type="ChEBI" id="CHEBI:17568"/>
        <dbReference type="ChEBI" id="CHEBI:47013"/>
        <dbReference type="EC" id="3.2.2.3"/>
    </reaction>
</comment>
<dbReference type="GO" id="GO:0046982">
    <property type="term" value="F:protein heterodimerization activity"/>
    <property type="evidence" value="ECO:0007669"/>
    <property type="project" value="UniProtKB-ARBA"/>
</dbReference>
<evidence type="ECO:0000256" key="2">
    <source>
        <dbReference type="ARBA" id="ARBA00009176"/>
    </source>
</evidence>
<evidence type="ECO:0000313" key="15">
    <source>
        <dbReference type="EMBL" id="KAK7244928.1"/>
    </source>
</evidence>
<dbReference type="AlphaFoldDB" id="A0AAN9E4V3"/>
<dbReference type="InterPro" id="IPR023186">
    <property type="entry name" value="IUNH"/>
</dbReference>
<keyword evidence="3" id="KW-0963">Cytoplasm</keyword>
<dbReference type="Gene3D" id="3.90.245.10">
    <property type="entry name" value="Ribonucleoside hydrolase-like"/>
    <property type="match status" value="1"/>
</dbReference>
<evidence type="ECO:0000256" key="9">
    <source>
        <dbReference type="ARBA" id="ARBA00066756"/>
    </source>
</evidence>
<name>A0AAN9E4V3_CROPI</name>
<evidence type="ECO:0000256" key="13">
    <source>
        <dbReference type="SAM" id="MobiDB-lite"/>
    </source>
</evidence>
<evidence type="ECO:0000256" key="10">
    <source>
        <dbReference type="ARBA" id="ARBA00066757"/>
    </source>
</evidence>
<evidence type="ECO:0000256" key="11">
    <source>
        <dbReference type="ARBA" id="ARBA00078894"/>
    </source>
</evidence>
<evidence type="ECO:0000256" key="3">
    <source>
        <dbReference type="ARBA" id="ARBA00022490"/>
    </source>
</evidence>
<accession>A0AAN9E4V3</accession>
<comment type="subcellular location">
    <subcellularLocation>
        <location evidence="1">Cytoplasm</location>
    </subcellularLocation>
</comment>
<comment type="similarity">
    <text evidence="2">Belongs to the IUNH family.</text>
</comment>
<dbReference type="GO" id="GO:0006152">
    <property type="term" value="P:purine nucleoside catabolic process"/>
    <property type="evidence" value="ECO:0007669"/>
    <property type="project" value="UniProtKB-ARBA"/>
</dbReference>
<dbReference type="InterPro" id="IPR001910">
    <property type="entry name" value="Inosine/uridine_hydrolase_dom"/>
</dbReference>
<keyword evidence="5" id="KW-0326">Glycosidase</keyword>
<dbReference type="PANTHER" id="PTHR12304:SF1">
    <property type="entry name" value="URIDINE NUCLEOSIDASE 1"/>
    <property type="match status" value="1"/>
</dbReference>
<dbReference type="GO" id="GO:0042454">
    <property type="term" value="P:ribonucleoside catabolic process"/>
    <property type="evidence" value="ECO:0007669"/>
    <property type="project" value="UniProtKB-ARBA"/>
</dbReference>
<reference evidence="15 16" key="1">
    <citation type="submission" date="2024-01" db="EMBL/GenBank/DDBJ databases">
        <title>The genomes of 5 underutilized Papilionoideae crops provide insights into root nodulation and disease resistanc.</title>
        <authorList>
            <person name="Yuan L."/>
        </authorList>
    </citation>
    <scope>NUCLEOTIDE SEQUENCE [LARGE SCALE GENOMIC DNA]</scope>
    <source>
        <strain evidence="15">ZHUSHIDOU_FW_LH</strain>
        <tissue evidence="15">Leaf</tissue>
    </source>
</reference>